<keyword evidence="2" id="KW-1185">Reference proteome</keyword>
<dbReference type="Pfam" id="PF10184">
    <property type="entry name" value="DUF2358"/>
    <property type="match status" value="1"/>
</dbReference>
<dbReference type="OrthoDB" id="44820at2759"/>
<feature type="non-terminal residue" evidence="1">
    <location>
        <position position="1"/>
    </location>
</feature>
<accession>A0A8S3YJW9</accession>
<dbReference type="EMBL" id="CAJHNH020000289">
    <property type="protein sequence ID" value="CAG5116698.1"/>
    <property type="molecule type" value="Genomic_DNA"/>
</dbReference>
<reference evidence="1" key="1">
    <citation type="submission" date="2021-04" db="EMBL/GenBank/DDBJ databases">
        <authorList>
            <consortium name="Molecular Ecology Group"/>
        </authorList>
    </citation>
    <scope>NUCLEOTIDE SEQUENCE</scope>
</reference>
<comment type="caution">
    <text evidence="1">The sequence shown here is derived from an EMBL/GenBank/DDBJ whole genome shotgun (WGS) entry which is preliminary data.</text>
</comment>
<dbReference type="AlphaFoldDB" id="A0A8S3YJW9"/>
<evidence type="ECO:0000313" key="1">
    <source>
        <dbReference type="EMBL" id="CAG5116698.1"/>
    </source>
</evidence>
<sequence length="308" mass="34718">FRSVVSSRNYCSYVSTRKKEVNCVPEKSCSLSFSRQIGTVHLQKLVNKICYTSWASSFTVISFTDLYASARLITFPAILKLFCRSQDVWTASSVVKRVALPNTPLLGNCLIPYQALHRGKFQKYSQNRSADSAITSCCCYSTQAVSSEPKNTKAVGSESQNEESKEKMNQMTRHVSNLVYKLFSGQYNYRALHKNVVLENCLFGKKKKSVGVLSYAIVLLKLRLRIHSQFTGTSVEIENVRFLEDGVIRIRWRLKAVSQTSLLKALKLIAINADSIEACSYFHVDESGIVKKHRIEKVMPSSKEKAAL</sequence>
<evidence type="ECO:0000313" key="2">
    <source>
        <dbReference type="Proteomes" id="UP000678393"/>
    </source>
</evidence>
<protein>
    <submittedName>
        <fullName evidence="1">Uncharacterized protein</fullName>
    </submittedName>
</protein>
<gene>
    <name evidence="1" type="ORF">CUNI_LOCUS2256</name>
</gene>
<proteinExistence type="predicted"/>
<dbReference type="Proteomes" id="UP000678393">
    <property type="component" value="Unassembled WGS sequence"/>
</dbReference>
<dbReference type="PANTHER" id="PTHR31094:SF2">
    <property type="entry name" value="RIKEN CDNA 2310061I04 GENE"/>
    <property type="match status" value="1"/>
</dbReference>
<name>A0A8S3YJW9_9EUPU</name>
<dbReference type="InterPro" id="IPR018790">
    <property type="entry name" value="DUF2358"/>
</dbReference>
<organism evidence="1 2">
    <name type="scientific">Candidula unifasciata</name>
    <dbReference type="NCBI Taxonomy" id="100452"/>
    <lineage>
        <taxon>Eukaryota</taxon>
        <taxon>Metazoa</taxon>
        <taxon>Spiralia</taxon>
        <taxon>Lophotrochozoa</taxon>
        <taxon>Mollusca</taxon>
        <taxon>Gastropoda</taxon>
        <taxon>Heterobranchia</taxon>
        <taxon>Euthyneura</taxon>
        <taxon>Panpulmonata</taxon>
        <taxon>Eupulmonata</taxon>
        <taxon>Stylommatophora</taxon>
        <taxon>Helicina</taxon>
        <taxon>Helicoidea</taxon>
        <taxon>Geomitridae</taxon>
        <taxon>Candidula</taxon>
    </lineage>
</organism>
<dbReference type="PANTHER" id="PTHR31094">
    <property type="entry name" value="RIKEN CDNA 2310061I04 GENE"/>
    <property type="match status" value="1"/>
</dbReference>